<dbReference type="GO" id="GO:0006281">
    <property type="term" value="P:DNA repair"/>
    <property type="evidence" value="ECO:0007669"/>
    <property type="project" value="TreeGrafter"/>
</dbReference>
<dbReference type="Gene3D" id="3.40.50.1000">
    <property type="entry name" value="HAD superfamily/HAD-like"/>
    <property type="match status" value="1"/>
</dbReference>
<dbReference type="EMBL" id="QBMC01000061">
    <property type="protein sequence ID" value="PZO17910.1"/>
    <property type="molecule type" value="Genomic_DNA"/>
</dbReference>
<proteinExistence type="predicted"/>
<reference evidence="1 2" key="2">
    <citation type="submission" date="2018-06" db="EMBL/GenBank/DDBJ databases">
        <title>Metagenomic assembly of (sub)arctic Cyanobacteria and their associated microbiome from non-axenic cultures.</title>
        <authorList>
            <person name="Baurain D."/>
        </authorList>
    </citation>
    <scope>NUCLEOTIDE SEQUENCE [LARGE SCALE GENOMIC DNA]</scope>
    <source>
        <strain evidence="1">ULC129bin1</strain>
    </source>
</reference>
<dbReference type="InterPro" id="IPR023198">
    <property type="entry name" value="PGP-like_dom2"/>
</dbReference>
<dbReference type="InterPro" id="IPR023214">
    <property type="entry name" value="HAD_sf"/>
</dbReference>
<dbReference type="InterPro" id="IPR036412">
    <property type="entry name" value="HAD-like_sf"/>
</dbReference>
<dbReference type="GO" id="GO:0005829">
    <property type="term" value="C:cytosol"/>
    <property type="evidence" value="ECO:0007669"/>
    <property type="project" value="TreeGrafter"/>
</dbReference>
<protein>
    <submittedName>
        <fullName evidence="1">HAD family hydrolase</fullName>
    </submittedName>
</protein>
<dbReference type="InterPro" id="IPR041492">
    <property type="entry name" value="HAD_2"/>
</dbReference>
<dbReference type="Gene3D" id="1.10.150.240">
    <property type="entry name" value="Putative phosphatase, domain 2"/>
    <property type="match status" value="1"/>
</dbReference>
<sequence length="270" mass="30583">MSLKKHSHRTSARSLPIRLVPPEERTVSQQVVFCDFDGPIVDVSERYYQTYRQGLSAIKQHIQYESGERLTLQPLSKQRFWDMKQNRVADIEIATRSGLPEALFSGFIQHVEKLVNHPNLLQWDSVQPSAYEALKYFNQRGLRVVLVTLRHPRQVDDFLQAQRLTHLIAEVYGAEDVNAAQANRAEQKCTLLERAIAQQTAQGHHTHNSWMIGDTEADITAGKTFNISTAALSCGIRSQDYLHRLSPDRLYSSLLAAAHEVANITALQIA</sequence>
<dbReference type="AlphaFoldDB" id="A0A2W4UFP9"/>
<name>A0A2W4UFP9_9CYAN</name>
<dbReference type="SUPFAM" id="SSF56784">
    <property type="entry name" value="HAD-like"/>
    <property type="match status" value="1"/>
</dbReference>
<comment type="caution">
    <text evidence="1">The sequence shown here is derived from an EMBL/GenBank/DDBJ whole genome shotgun (WGS) entry which is preliminary data.</text>
</comment>
<dbReference type="Pfam" id="PF13419">
    <property type="entry name" value="HAD_2"/>
    <property type="match status" value="1"/>
</dbReference>
<gene>
    <name evidence="1" type="ORF">DCF25_10475</name>
</gene>
<organism evidence="1 2">
    <name type="scientific">Leptolyngbya foveolarum</name>
    <dbReference type="NCBI Taxonomy" id="47253"/>
    <lineage>
        <taxon>Bacteria</taxon>
        <taxon>Bacillati</taxon>
        <taxon>Cyanobacteriota</taxon>
        <taxon>Cyanophyceae</taxon>
        <taxon>Leptolyngbyales</taxon>
        <taxon>Leptolyngbyaceae</taxon>
        <taxon>Leptolyngbya group</taxon>
        <taxon>Leptolyngbya</taxon>
    </lineage>
</organism>
<reference evidence="2" key="1">
    <citation type="submission" date="2018-04" db="EMBL/GenBank/DDBJ databases">
        <authorList>
            <person name="Cornet L."/>
        </authorList>
    </citation>
    <scope>NUCLEOTIDE SEQUENCE [LARGE SCALE GENOMIC DNA]</scope>
</reference>
<keyword evidence="1" id="KW-0378">Hydrolase</keyword>
<dbReference type="InterPro" id="IPR050155">
    <property type="entry name" value="HAD-like_hydrolase_sf"/>
</dbReference>
<dbReference type="SFLD" id="SFLDG01129">
    <property type="entry name" value="C1.5:_HAD__Beta-PGM__Phosphata"/>
    <property type="match status" value="1"/>
</dbReference>
<evidence type="ECO:0000313" key="2">
    <source>
        <dbReference type="Proteomes" id="UP000249354"/>
    </source>
</evidence>
<dbReference type="PANTHER" id="PTHR43434:SF1">
    <property type="entry name" value="PHOSPHOGLYCOLATE PHOSPHATASE"/>
    <property type="match status" value="1"/>
</dbReference>
<dbReference type="PANTHER" id="PTHR43434">
    <property type="entry name" value="PHOSPHOGLYCOLATE PHOSPHATASE"/>
    <property type="match status" value="1"/>
</dbReference>
<evidence type="ECO:0000313" key="1">
    <source>
        <dbReference type="EMBL" id="PZO17910.1"/>
    </source>
</evidence>
<accession>A0A2W4UFP9</accession>
<dbReference type="SFLD" id="SFLDS00003">
    <property type="entry name" value="Haloacid_Dehalogenase"/>
    <property type="match status" value="1"/>
</dbReference>
<dbReference type="Proteomes" id="UP000249354">
    <property type="component" value="Unassembled WGS sequence"/>
</dbReference>
<dbReference type="GO" id="GO:0008967">
    <property type="term" value="F:phosphoglycolate phosphatase activity"/>
    <property type="evidence" value="ECO:0007669"/>
    <property type="project" value="TreeGrafter"/>
</dbReference>